<proteinExistence type="predicted"/>
<organism evidence="2 3">
    <name type="scientific">Thauera phenylacetica B4P</name>
    <dbReference type="NCBI Taxonomy" id="1234382"/>
    <lineage>
        <taxon>Bacteria</taxon>
        <taxon>Pseudomonadati</taxon>
        <taxon>Pseudomonadota</taxon>
        <taxon>Betaproteobacteria</taxon>
        <taxon>Rhodocyclales</taxon>
        <taxon>Zoogloeaceae</taxon>
        <taxon>Thauera</taxon>
    </lineage>
</organism>
<keyword evidence="1" id="KW-1133">Transmembrane helix</keyword>
<keyword evidence="3" id="KW-1185">Reference proteome</keyword>
<sequence>MNTLPPLARVPLLVLGLLSLLTGVFAGLARLGVEVPALAAVHAGNHAALMICAFFGTVICLERAVALGGLWPYAGPAAAGAGGVLLLAGGPL</sequence>
<reference evidence="2 3" key="1">
    <citation type="submission" date="2012-09" db="EMBL/GenBank/DDBJ databases">
        <title>Draft Genome Sequences of 6 Strains from Genus Thauera.</title>
        <authorList>
            <person name="Liu B."/>
            <person name="Shapleigh J.P."/>
            <person name="Frostegard A.H."/>
        </authorList>
    </citation>
    <scope>NUCLEOTIDE SEQUENCE [LARGE SCALE GENOMIC DNA]</scope>
    <source>
        <strain evidence="2 3">B4P</strain>
    </source>
</reference>
<keyword evidence="1" id="KW-0812">Transmembrane</keyword>
<feature type="non-terminal residue" evidence="2">
    <location>
        <position position="92"/>
    </location>
</feature>
<accession>N6YDA5</accession>
<dbReference type="EMBL" id="AMXF01000355">
    <property type="protein sequence ID" value="ENO92296.1"/>
    <property type="molecule type" value="Genomic_DNA"/>
</dbReference>
<evidence type="ECO:0000256" key="1">
    <source>
        <dbReference type="SAM" id="Phobius"/>
    </source>
</evidence>
<evidence type="ECO:0000313" key="3">
    <source>
        <dbReference type="Proteomes" id="UP000013047"/>
    </source>
</evidence>
<dbReference type="Proteomes" id="UP000013047">
    <property type="component" value="Unassembled WGS sequence"/>
</dbReference>
<feature type="transmembrane region" description="Helical" evidence="1">
    <location>
        <begin position="70"/>
        <end position="89"/>
    </location>
</feature>
<name>N6YDA5_9RHOO</name>
<gene>
    <name evidence="2" type="ORF">C667_22169</name>
</gene>
<protein>
    <submittedName>
        <fullName evidence="2">Uncharacterized protein</fullName>
    </submittedName>
</protein>
<dbReference type="AlphaFoldDB" id="N6YDA5"/>
<evidence type="ECO:0000313" key="2">
    <source>
        <dbReference type="EMBL" id="ENO92296.1"/>
    </source>
</evidence>
<comment type="caution">
    <text evidence="2">The sequence shown here is derived from an EMBL/GenBank/DDBJ whole genome shotgun (WGS) entry which is preliminary data.</text>
</comment>
<keyword evidence="1" id="KW-0472">Membrane</keyword>
<feature type="transmembrane region" description="Helical" evidence="1">
    <location>
        <begin position="36"/>
        <end position="58"/>
    </location>
</feature>